<evidence type="ECO:0000256" key="3">
    <source>
        <dbReference type="RuleBase" id="RU361220"/>
    </source>
</evidence>
<keyword evidence="2" id="KW-0106">Calcium</keyword>
<keyword evidence="4" id="KW-0328">Glycosyltransferase</keyword>
<comment type="caution">
    <text evidence="4">The sequence shown here is derived from an EMBL/GenBank/DDBJ whole genome shotgun (WGS) entry which is preliminary data.</text>
</comment>
<evidence type="ECO:0000313" key="5">
    <source>
        <dbReference type="Proteomes" id="UP001314261"/>
    </source>
</evidence>
<keyword evidence="4" id="KW-0808">Transferase</keyword>
<comment type="similarity">
    <text evidence="1 3">Belongs to the glycosyl hydrolase 68 family.</text>
</comment>
<dbReference type="RefSeq" id="WP_338346218.1">
    <property type="nucleotide sequence ID" value="NZ_CAUZLR010000005.1"/>
</dbReference>
<dbReference type="InterPro" id="IPR023296">
    <property type="entry name" value="Glyco_hydro_beta-prop_sf"/>
</dbReference>
<accession>A0ABM9MVD4</accession>
<organism evidence="4 5">
    <name type="scientific">Fructobacillus fructosus</name>
    <dbReference type="NCBI Taxonomy" id="1631"/>
    <lineage>
        <taxon>Bacteria</taxon>
        <taxon>Bacillati</taxon>
        <taxon>Bacillota</taxon>
        <taxon>Bacilli</taxon>
        <taxon>Lactobacillales</taxon>
        <taxon>Lactobacillaceae</taxon>
        <taxon>Fructobacillus</taxon>
    </lineage>
</organism>
<sequence>MNYMFGFVSEDGILGHYKPLNGNGLVLASDNTGKDYTYSFLVVPNSDNSNRFIVTSYLDVRTFGASFEMEINGDQTRIINDRVYNQGALTADGPTYAVSPQTNHQFSGYIYDGSPKNGGYRWYENNQPFTGFQYYTGAYYWFEDGVRQNNSWHEAWGKWYYTGDDGRAVQGIQNINGQTFDFGNDNTYYMRSSGYLYDGSPANGGYRWYEDGQLYTGFRFYTGTFYWFIDGVRQNAGWRQAWGLTYYTDGDGRAVQGLQWIDGKLYNFGTDNTFYVRPLEGYIWDGSPANGGYRWYENGELFTGFRYYTGTYYWFINGVRQNAGWREAWGYKYYTDQDGRAVQGWQNIDGVDYYFGDNNTYYLR</sequence>
<proteinExistence type="inferred from homology"/>
<evidence type="ECO:0000313" key="4">
    <source>
        <dbReference type="EMBL" id="CAK1242762.1"/>
    </source>
</evidence>
<evidence type="ECO:0000256" key="1">
    <source>
        <dbReference type="ARBA" id="ARBA00006775"/>
    </source>
</evidence>
<dbReference type="InterPro" id="IPR003469">
    <property type="entry name" value="Glyco_hydro_68"/>
</dbReference>
<protein>
    <submittedName>
        <fullName evidence="4">Glucan-binding domain (YG repeat)</fullName>
        <ecNumber evidence="4">2.4.1.10</ecNumber>
        <ecNumber evidence="4">2.4.1.9</ecNumber>
    </submittedName>
</protein>
<dbReference type="Gene3D" id="2.115.10.20">
    <property type="entry name" value="Glycosyl hydrolase domain, family 43"/>
    <property type="match status" value="1"/>
</dbReference>
<dbReference type="SUPFAM" id="SSF75005">
    <property type="entry name" value="Arabinanase/levansucrase/invertase"/>
    <property type="match status" value="1"/>
</dbReference>
<evidence type="ECO:0000256" key="2">
    <source>
        <dbReference type="ARBA" id="ARBA00022837"/>
    </source>
</evidence>
<name>A0ABM9MVD4_9LACO</name>
<dbReference type="EC" id="2.4.1.10" evidence="4"/>
<gene>
    <name evidence="4" type="ORF">R54839_PPFHFPJH_00971</name>
</gene>
<reference evidence="4 5" key="1">
    <citation type="submission" date="2023-10" db="EMBL/GenBank/DDBJ databases">
        <authorList>
            <person name="Botero Cardona J."/>
        </authorList>
    </citation>
    <scope>NUCLEOTIDE SEQUENCE [LARGE SCALE GENOMIC DNA]</scope>
    <source>
        <strain evidence="4 5">R-54839</strain>
    </source>
</reference>
<dbReference type="Gene3D" id="2.10.270.10">
    <property type="entry name" value="Cholin Binding"/>
    <property type="match status" value="3"/>
</dbReference>
<dbReference type="Pfam" id="PF02435">
    <property type="entry name" value="Glyco_hydro_68"/>
    <property type="match status" value="1"/>
</dbReference>
<dbReference type="EC" id="2.4.1.9" evidence="4"/>
<dbReference type="EMBL" id="CAUZLR010000005">
    <property type="protein sequence ID" value="CAK1242762.1"/>
    <property type="molecule type" value="Genomic_DNA"/>
</dbReference>
<dbReference type="Proteomes" id="UP001314261">
    <property type="component" value="Unassembled WGS sequence"/>
</dbReference>
<dbReference type="GO" id="GO:0047725">
    <property type="term" value="F:inulosucrase activity"/>
    <property type="evidence" value="ECO:0007669"/>
    <property type="project" value="UniProtKB-EC"/>
</dbReference>
<keyword evidence="5" id="KW-1185">Reference proteome</keyword>
<dbReference type="GO" id="GO:0050053">
    <property type="term" value="F:levansucrase activity"/>
    <property type="evidence" value="ECO:0007669"/>
    <property type="project" value="UniProtKB-EC"/>
</dbReference>
<dbReference type="SUPFAM" id="SSF69360">
    <property type="entry name" value="Cell wall binding repeat"/>
    <property type="match status" value="2"/>
</dbReference>